<comment type="caution">
    <text evidence="1">The sequence shown here is derived from an EMBL/GenBank/DDBJ whole genome shotgun (WGS) entry which is preliminary data.</text>
</comment>
<dbReference type="AlphaFoldDB" id="A0A7X2NQL6"/>
<organism evidence="1 2">
    <name type="scientific">Stecheria intestinalis</name>
    <dbReference type="NCBI Taxonomy" id="2606630"/>
    <lineage>
        <taxon>Bacteria</taxon>
        <taxon>Bacillati</taxon>
        <taxon>Bacillota</taxon>
        <taxon>Erysipelotrichia</taxon>
        <taxon>Erysipelotrichales</taxon>
        <taxon>Erysipelotrichaceae</taxon>
        <taxon>Stecheria</taxon>
    </lineage>
</organism>
<evidence type="ECO:0000313" key="2">
    <source>
        <dbReference type="Proteomes" id="UP000461880"/>
    </source>
</evidence>
<evidence type="ECO:0000313" key="1">
    <source>
        <dbReference type="EMBL" id="MSS57760.1"/>
    </source>
</evidence>
<protein>
    <submittedName>
        <fullName evidence="1">Uncharacterized protein</fullName>
    </submittedName>
</protein>
<proteinExistence type="predicted"/>
<keyword evidence="2" id="KW-1185">Reference proteome</keyword>
<accession>A0A7X2NQL6</accession>
<dbReference type="Proteomes" id="UP000461880">
    <property type="component" value="Unassembled WGS sequence"/>
</dbReference>
<dbReference type="RefSeq" id="WP_154502804.1">
    <property type="nucleotide sequence ID" value="NZ_VUMN01000003.1"/>
</dbReference>
<dbReference type="EMBL" id="VUMN01000003">
    <property type="protein sequence ID" value="MSS57760.1"/>
    <property type="molecule type" value="Genomic_DNA"/>
</dbReference>
<sequence length="61" mass="6514">MNTLIAILIMGALIGLNVVLMKKNKATPVPEGCENLKPDCKGCGIANCEIRSEIEAKEGEK</sequence>
<gene>
    <name evidence="1" type="ORF">FYJ51_02420</name>
</gene>
<reference evidence="1 2" key="1">
    <citation type="submission" date="2019-08" db="EMBL/GenBank/DDBJ databases">
        <title>In-depth cultivation of the pig gut microbiome towards novel bacterial diversity and tailored functional studies.</title>
        <authorList>
            <person name="Wylensek D."/>
            <person name="Hitch T.C.A."/>
            <person name="Clavel T."/>
        </authorList>
    </citation>
    <scope>NUCLEOTIDE SEQUENCE [LARGE SCALE GENOMIC DNA]</scope>
    <source>
        <strain evidence="1 2">Oil+RF-744-GAM-WT-6</strain>
    </source>
</reference>
<name>A0A7X2NQL6_9FIRM</name>